<protein>
    <submittedName>
        <fullName evidence="3">Glycosyl hydrolase family protein</fullName>
    </submittedName>
</protein>
<reference evidence="3 4" key="1">
    <citation type="journal article" date="2012" name="J. Bacteriol.">
        <title>Genome Sequence of Oceanibaculum indicum Type Strain P24.</title>
        <authorList>
            <person name="Lai Q."/>
            <person name="Shao Z."/>
        </authorList>
    </citation>
    <scope>NUCLEOTIDE SEQUENCE [LARGE SCALE GENOMIC DNA]</scope>
    <source>
        <strain evidence="3 4">P24</strain>
    </source>
</reference>
<keyword evidence="4" id="KW-1185">Reference proteome</keyword>
<dbReference type="Pfam" id="PF02836">
    <property type="entry name" value="Glyco_hydro_2_C"/>
    <property type="match status" value="1"/>
</dbReference>
<dbReference type="EMBL" id="AMRL01000040">
    <property type="protein sequence ID" value="EKE68068.1"/>
    <property type="molecule type" value="Genomic_DNA"/>
</dbReference>
<sequence>MKPEALGGSMPFRRVLPLLFLLLATLPAHADVRVEGTRLLVDGKPFQAHGVAGWGNLDMLPGLGVTTIRTYGDNAEDVLDEAQRLGLKVILGFWLEHPRRGFDYDNPAHVGPQMARLREFVLAHRDHPALLMWGIGNEVESELADDSRVWPAIEEAARLVKSLDPHHPTLAVLAETGTDKVAKLKAQAPSIDVLGINSYGESVPSVPARVRAQGWTGPLILTELGAIGQWQAPKTEWGAAIEPTSTQKATLLDKQLAAIGPDTAGQILFLWGWKQEVTHTWHSLLLPTGEWKQTTEIMAKAWDGNTPGGNRAPRITALAFAGTNSLPLGREISARLEASDPDGDPLAVEWEIMEEQQTLLKAGDAEPELRRYPEAVRKASKEAVTLGGLAPGAYRLYVTVRDGKGAAAAGNLPFRVE</sequence>
<organism evidence="3 4">
    <name type="scientific">Oceanibaculum indicum P24</name>
    <dbReference type="NCBI Taxonomy" id="1207063"/>
    <lineage>
        <taxon>Bacteria</taxon>
        <taxon>Pseudomonadati</taxon>
        <taxon>Pseudomonadota</taxon>
        <taxon>Alphaproteobacteria</taxon>
        <taxon>Rhodospirillales</taxon>
        <taxon>Oceanibaculaceae</taxon>
        <taxon>Oceanibaculum</taxon>
    </lineage>
</organism>
<dbReference type="Proteomes" id="UP000006746">
    <property type="component" value="Unassembled WGS sequence"/>
</dbReference>
<evidence type="ECO:0000259" key="2">
    <source>
        <dbReference type="Pfam" id="PF02836"/>
    </source>
</evidence>
<dbReference type="SUPFAM" id="SSF51445">
    <property type="entry name" value="(Trans)glycosidases"/>
    <property type="match status" value="1"/>
</dbReference>
<dbReference type="InterPro" id="IPR017853">
    <property type="entry name" value="GH"/>
</dbReference>
<accession>K2IYT2</accession>
<gene>
    <name evidence="3" type="ORF">P24_17987</name>
</gene>
<proteinExistence type="predicted"/>
<comment type="caution">
    <text evidence="3">The sequence shown here is derived from an EMBL/GenBank/DDBJ whole genome shotgun (WGS) entry which is preliminary data.</text>
</comment>
<keyword evidence="3" id="KW-0378">Hydrolase</keyword>
<feature type="domain" description="Glycoside hydrolase family 2 catalytic" evidence="2">
    <location>
        <begin position="78"/>
        <end position="170"/>
    </location>
</feature>
<dbReference type="InterPro" id="IPR006103">
    <property type="entry name" value="Glyco_hydro_2_cat"/>
</dbReference>
<evidence type="ECO:0000313" key="3">
    <source>
        <dbReference type="EMBL" id="EKE68068.1"/>
    </source>
</evidence>
<dbReference type="eggNOG" id="COG3934">
    <property type="taxonomic scope" value="Bacteria"/>
</dbReference>
<dbReference type="STRING" id="1207063.P24_17987"/>
<dbReference type="Gene3D" id="3.20.20.80">
    <property type="entry name" value="Glycosidases"/>
    <property type="match status" value="1"/>
</dbReference>
<dbReference type="GO" id="GO:0004553">
    <property type="term" value="F:hydrolase activity, hydrolyzing O-glycosyl compounds"/>
    <property type="evidence" value="ECO:0007669"/>
    <property type="project" value="InterPro"/>
</dbReference>
<evidence type="ECO:0000256" key="1">
    <source>
        <dbReference type="SAM" id="SignalP"/>
    </source>
</evidence>
<name>K2IYT2_9PROT</name>
<keyword evidence="1" id="KW-0732">Signal</keyword>
<feature type="signal peptide" evidence="1">
    <location>
        <begin position="1"/>
        <end position="30"/>
    </location>
</feature>
<dbReference type="AlphaFoldDB" id="K2IYT2"/>
<feature type="chain" id="PRO_5003858954" evidence="1">
    <location>
        <begin position="31"/>
        <end position="417"/>
    </location>
</feature>
<dbReference type="GO" id="GO:0005975">
    <property type="term" value="P:carbohydrate metabolic process"/>
    <property type="evidence" value="ECO:0007669"/>
    <property type="project" value="InterPro"/>
</dbReference>
<evidence type="ECO:0000313" key="4">
    <source>
        <dbReference type="Proteomes" id="UP000006746"/>
    </source>
</evidence>